<accession>A0A8J2QJI7</accession>
<feature type="compositionally biased region" description="Basic and acidic residues" evidence="1">
    <location>
        <begin position="35"/>
        <end position="46"/>
    </location>
</feature>
<comment type="caution">
    <text evidence="2">The sequence shown here is derived from an EMBL/GenBank/DDBJ whole genome shotgun (WGS) entry which is preliminary data.</text>
</comment>
<evidence type="ECO:0000313" key="2">
    <source>
        <dbReference type="EMBL" id="CAG9562082.1"/>
    </source>
</evidence>
<organism evidence="2 3">
    <name type="scientific">Danaus chrysippus</name>
    <name type="common">African queen</name>
    <dbReference type="NCBI Taxonomy" id="151541"/>
    <lineage>
        <taxon>Eukaryota</taxon>
        <taxon>Metazoa</taxon>
        <taxon>Ecdysozoa</taxon>
        <taxon>Arthropoda</taxon>
        <taxon>Hexapoda</taxon>
        <taxon>Insecta</taxon>
        <taxon>Pterygota</taxon>
        <taxon>Neoptera</taxon>
        <taxon>Endopterygota</taxon>
        <taxon>Lepidoptera</taxon>
        <taxon>Glossata</taxon>
        <taxon>Ditrysia</taxon>
        <taxon>Papilionoidea</taxon>
        <taxon>Nymphalidae</taxon>
        <taxon>Danainae</taxon>
        <taxon>Danaini</taxon>
        <taxon>Danaina</taxon>
        <taxon>Danaus</taxon>
        <taxon>Anosia</taxon>
    </lineage>
</organism>
<dbReference type="EMBL" id="CAKASE010000047">
    <property type="protein sequence ID" value="CAG9562082.1"/>
    <property type="molecule type" value="Genomic_DNA"/>
</dbReference>
<dbReference type="Proteomes" id="UP000789524">
    <property type="component" value="Unassembled WGS sequence"/>
</dbReference>
<proteinExistence type="predicted"/>
<gene>
    <name evidence="2" type="ORF">DCHRY22_LOCUS3484</name>
</gene>
<feature type="region of interest" description="Disordered" evidence="1">
    <location>
        <begin position="26"/>
        <end position="46"/>
    </location>
</feature>
<dbReference type="OrthoDB" id="6928493at2759"/>
<evidence type="ECO:0000256" key="1">
    <source>
        <dbReference type="SAM" id="MobiDB-lite"/>
    </source>
</evidence>
<evidence type="ECO:0000313" key="3">
    <source>
        <dbReference type="Proteomes" id="UP000789524"/>
    </source>
</evidence>
<keyword evidence="3" id="KW-1185">Reference proteome</keyword>
<dbReference type="AlphaFoldDB" id="A0A8J2QJI7"/>
<reference evidence="2" key="1">
    <citation type="submission" date="2021-09" db="EMBL/GenBank/DDBJ databases">
        <authorList>
            <person name="Martin H S."/>
        </authorList>
    </citation>
    <scope>NUCLEOTIDE SEQUENCE</scope>
</reference>
<protein>
    <submittedName>
        <fullName evidence="2">(African queen) hypothetical protein</fullName>
    </submittedName>
</protein>
<sequence>MDVPLSKAYDVSITLIVDRALNDESGCEADMQEGDAGRHSPPRQREPINLKNEIGIAAFGALACDSAHPLKMERPIKKVTNYKKAEAHNRERGCVGGGRNEMK</sequence>
<name>A0A8J2QJI7_9NEOP</name>